<dbReference type="OrthoDB" id="652307at2"/>
<dbReference type="InterPro" id="IPR025659">
    <property type="entry name" value="Tubby-like_C"/>
</dbReference>
<accession>A0A4S3B5H5</accession>
<dbReference type="InterPro" id="IPR007612">
    <property type="entry name" value="LOR"/>
</dbReference>
<dbReference type="Proteomes" id="UP000310506">
    <property type="component" value="Unassembled WGS sequence"/>
</dbReference>
<sequence length="165" mass="19517">MKNLYMKQKMFSIGEKFSIQNEEGQIVYKVEGSFFKIPKSFKMYDQDHRLIGTVTKEMFKLLPKFKIEIENEPTIRIEKGFTFFKDRYRIISKNVEVRGDWLDKNYEIYRDGKSIAKITQKWIAMTDTFEIKVIDEKYEHLTIMLVAAIDFVKDQQRAAASSASV</sequence>
<evidence type="ECO:0008006" key="4">
    <source>
        <dbReference type="Google" id="ProtNLM"/>
    </source>
</evidence>
<evidence type="ECO:0000313" key="2">
    <source>
        <dbReference type="EMBL" id="THB62354.1"/>
    </source>
</evidence>
<dbReference type="Pfam" id="PF04525">
    <property type="entry name" value="LOR"/>
    <property type="match status" value="1"/>
</dbReference>
<gene>
    <name evidence="2" type="ORF">ESZ54_00645</name>
</gene>
<dbReference type="RefSeq" id="WP_136135740.1">
    <property type="nucleotide sequence ID" value="NZ_SDGV01000001.1"/>
</dbReference>
<dbReference type="EMBL" id="SDGV01000001">
    <property type="protein sequence ID" value="THB62354.1"/>
    <property type="molecule type" value="Genomic_DNA"/>
</dbReference>
<dbReference type="AlphaFoldDB" id="A0A4S3B5H5"/>
<comment type="similarity">
    <text evidence="1">Belongs to the LOR family.</text>
</comment>
<organism evidence="2 3">
    <name type="scientific">Vagococcus silagei</name>
    <dbReference type="NCBI Taxonomy" id="2508885"/>
    <lineage>
        <taxon>Bacteria</taxon>
        <taxon>Bacillati</taxon>
        <taxon>Bacillota</taxon>
        <taxon>Bacilli</taxon>
        <taxon>Lactobacillales</taxon>
        <taxon>Enterococcaceae</taxon>
        <taxon>Vagococcus</taxon>
    </lineage>
</organism>
<protein>
    <recommendedName>
        <fullName evidence="4">LURP-one-related family protein</fullName>
    </recommendedName>
</protein>
<dbReference type="SUPFAM" id="SSF54518">
    <property type="entry name" value="Tubby C-terminal domain-like"/>
    <property type="match status" value="1"/>
</dbReference>
<dbReference type="InterPro" id="IPR038595">
    <property type="entry name" value="LOR_sf"/>
</dbReference>
<keyword evidence="3" id="KW-1185">Reference proteome</keyword>
<proteinExistence type="inferred from homology"/>
<evidence type="ECO:0000313" key="3">
    <source>
        <dbReference type="Proteomes" id="UP000310506"/>
    </source>
</evidence>
<reference evidence="2 3" key="1">
    <citation type="submission" date="2019-01" db="EMBL/GenBank/DDBJ databases">
        <title>Vagococcus silagei sp. nov. isolated from brewer's grain.</title>
        <authorList>
            <person name="Guu J.-R."/>
        </authorList>
    </citation>
    <scope>NUCLEOTIDE SEQUENCE [LARGE SCALE GENOMIC DNA]</scope>
    <source>
        <strain evidence="2 3">2B-2</strain>
    </source>
</reference>
<evidence type="ECO:0000256" key="1">
    <source>
        <dbReference type="ARBA" id="ARBA00005437"/>
    </source>
</evidence>
<comment type="caution">
    <text evidence="2">The sequence shown here is derived from an EMBL/GenBank/DDBJ whole genome shotgun (WGS) entry which is preliminary data.</text>
</comment>
<dbReference type="Gene3D" id="2.40.160.200">
    <property type="entry name" value="LURP1-related"/>
    <property type="match status" value="1"/>
</dbReference>
<name>A0A4S3B5H5_9ENTE</name>